<dbReference type="InterPro" id="IPR002828">
    <property type="entry name" value="SurE-like_Pase/nucleotidase"/>
</dbReference>
<gene>
    <name evidence="3" type="ORF">BDY17DRAFT_321077</name>
</gene>
<reference evidence="3" key="1">
    <citation type="journal article" date="2020" name="Stud. Mycol.">
        <title>101 Dothideomycetes genomes: a test case for predicting lifestyles and emergence of pathogens.</title>
        <authorList>
            <person name="Haridas S."/>
            <person name="Albert R."/>
            <person name="Binder M."/>
            <person name="Bloem J."/>
            <person name="Labutti K."/>
            <person name="Salamov A."/>
            <person name="Andreopoulos B."/>
            <person name="Baker S."/>
            <person name="Barry K."/>
            <person name="Bills G."/>
            <person name="Bluhm B."/>
            <person name="Cannon C."/>
            <person name="Castanera R."/>
            <person name="Culley D."/>
            <person name="Daum C."/>
            <person name="Ezra D."/>
            <person name="Gonzalez J."/>
            <person name="Henrissat B."/>
            <person name="Kuo A."/>
            <person name="Liang C."/>
            <person name="Lipzen A."/>
            <person name="Lutzoni F."/>
            <person name="Magnuson J."/>
            <person name="Mondo S."/>
            <person name="Nolan M."/>
            <person name="Ohm R."/>
            <person name="Pangilinan J."/>
            <person name="Park H.-J."/>
            <person name="Ramirez L."/>
            <person name="Alfaro M."/>
            <person name="Sun H."/>
            <person name="Tritt A."/>
            <person name="Yoshinaga Y."/>
            <person name="Zwiers L.-H."/>
            <person name="Turgeon B."/>
            <person name="Goodwin S."/>
            <person name="Spatafora J."/>
            <person name="Crous P."/>
            <person name="Grigoriev I."/>
        </authorList>
    </citation>
    <scope>NUCLEOTIDE SEQUENCE</scope>
    <source>
        <strain evidence="3">CBS 113389</strain>
    </source>
</reference>
<dbReference type="InterPro" id="IPR027746">
    <property type="entry name" value="TTL"/>
</dbReference>
<feature type="region of interest" description="Disordered" evidence="1">
    <location>
        <begin position="58"/>
        <end position="91"/>
    </location>
</feature>
<feature type="compositionally biased region" description="Basic and acidic residues" evidence="1">
    <location>
        <begin position="68"/>
        <end position="90"/>
    </location>
</feature>
<dbReference type="GO" id="GO:0016787">
    <property type="term" value="F:hydrolase activity"/>
    <property type="evidence" value="ECO:0007669"/>
    <property type="project" value="InterPro"/>
</dbReference>
<dbReference type="Proteomes" id="UP000799767">
    <property type="component" value="Unassembled WGS sequence"/>
</dbReference>
<keyword evidence="4" id="KW-1185">Reference proteome</keyword>
<evidence type="ECO:0000256" key="1">
    <source>
        <dbReference type="SAM" id="MobiDB-lite"/>
    </source>
</evidence>
<proteinExistence type="predicted"/>
<dbReference type="Gene3D" id="3.40.1210.10">
    <property type="entry name" value="Survival protein SurE-like phosphatase/nucleotidase"/>
    <property type="match status" value="1"/>
</dbReference>
<feature type="region of interest" description="Disordered" evidence="1">
    <location>
        <begin position="250"/>
        <end position="289"/>
    </location>
</feature>
<dbReference type="EMBL" id="MU001632">
    <property type="protein sequence ID" value="KAF2486267.1"/>
    <property type="molecule type" value="Genomic_DNA"/>
</dbReference>
<feature type="domain" description="Survival protein SurE-like phosphatase/nucleotidase" evidence="2">
    <location>
        <begin position="3"/>
        <end position="226"/>
    </location>
</feature>
<dbReference type="OrthoDB" id="202825at2759"/>
<organism evidence="3 4">
    <name type="scientific">Neohortaea acidophila</name>
    <dbReference type="NCBI Taxonomy" id="245834"/>
    <lineage>
        <taxon>Eukaryota</taxon>
        <taxon>Fungi</taxon>
        <taxon>Dikarya</taxon>
        <taxon>Ascomycota</taxon>
        <taxon>Pezizomycotina</taxon>
        <taxon>Dothideomycetes</taxon>
        <taxon>Dothideomycetidae</taxon>
        <taxon>Mycosphaerellales</taxon>
        <taxon>Teratosphaeriaceae</taxon>
        <taxon>Neohortaea</taxon>
    </lineage>
</organism>
<dbReference type="PANTHER" id="PTHR47551:SF1">
    <property type="entry name" value="TUBULIN--TYROSINE LIGASE PBY1-RELATED"/>
    <property type="match status" value="1"/>
</dbReference>
<evidence type="ECO:0000313" key="4">
    <source>
        <dbReference type="Proteomes" id="UP000799767"/>
    </source>
</evidence>
<dbReference type="GeneID" id="54477553"/>
<name>A0A6A6Q4E1_9PEZI</name>
<dbReference type="InterPro" id="IPR036523">
    <property type="entry name" value="SurE-like_sf"/>
</dbReference>
<evidence type="ECO:0000259" key="2">
    <source>
        <dbReference type="Pfam" id="PF01975"/>
    </source>
</evidence>
<dbReference type="Pfam" id="PF01975">
    <property type="entry name" value="SurE"/>
    <property type="match status" value="1"/>
</dbReference>
<dbReference type="RefSeq" id="XP_033592836.1">
    <property type="nucleotide sequence ID" value="XM_033736551.1"/>
</dbReference>
<dbReference type="PANTHER" id="PTHR47551">
    <property type="entry name" value="TUBULIN--TYROSINE LIGASE PBY1-RELATED"/>
    <property type="match status" value="1"/>
</dbReference>
<dbReference type="SUPFAM" id="SSF64167">
    <property type="entry name" value="SurE-like"/>
    <property type="match status" value="1"/>
</dbReference>
<dbReference type="NCBIfam" id="TIGR00087">
    <property type="entry name" value="surE"/>
    <property type="match status" value="1"/>
</dbReference>
<dbReference type="GO" id="GO:0000932">
    <property type="term" value="C:P-body"/>
    <property type="evidence" value="ECO:0007669"/>
    <property type="project" value="TreeGrafter"/>
</dbReference>
<protein>
    <submittedName>
        <fullName evidence="3">Survival protein sure-like phosphatase/nucleotidase</fullName>
    </submittedName>
</protein>
<evidence type="ECO:0000313" key="3">
    <source>
        <dbReference type="EMBL" id="KAF2486267.1"/>
    </source>
</evidence>
<sequence>MHILVTNDDGPPSLQSSPYILPFVHALRAAGHKVTIVIPDAQRSWIGKAHIVGAEIHSTPYWPPERTPSAHDPEAQTARQQRDGGGDGDARPWILLSSTPATCVQIALSHYLDTHDVDLVISGPNYGRNTTAVFALSSGTLGAALEAAVCGHRAIALSFAFSSRNHDDEIIAETCRHSVRVCEYLAADAGGNFWGEGRLYTINTPVVAGVASKPTIWTRMLQNSWKRGACFQEIPASSEDPTFSDAAHDANAAAEEQMTRVQTEEGGKPPPQADEGRNGQQKDSWERTRHFKWAPRFTDVFDSVEAAGPGTDGWSVKVGETSVTGIYANFKHVQGLEGEIELGGGQQVSLGRAKAAASSPAAAERL</sequence>
<accession>A0A6A6Q4E1</accession>
<dbReference type="AlphaFoldDB" id="A0A6A6Q4E1"/>